<dbReference type="RefSeq" id="WP_215507820.1">
    <property type="nucleotide sequence ID" value="NZ_CP076364.1"/>
</dbReference>
<dbReference type="GO" id="GO:0030245">
    <property type="term" value="P:cellulose catabolic process"/>
    <property type="evidence" value="ECO:0007669"/>
    <property type="project" value="UniProtKB-KW"/>
</dbReference>
<dbReference type="Gene3D" id="1.50.10.10">
    <property type="match status" value="1"/>
</dbReference>
<sequence length="361" mass="38091">MNRRSFLGAALAAPMLCGPASSQTGGLAAPFGADHPLQQSWQAWKTLCLAPEGRVVDGFQGNASHSEGQGYGLALAALFGDGEAVSRIIDWTETNLAVREDALLAWRWLPDRTPRIPDRNNASDGDLFYAWGLILSAAQGEAEAKTARAEQITRDLVRRCTAPWPDGSSRQVLLPGVSGFRRPEGIVVNPSYYMPLAMHELASACAMPELSRLADDGNALIADLAARGPIPDWVMLTAAGIAPAPQPFSGVSGYEAVRVPLFALWSGQAQSPAVRSYADMTAAAEDVGGAPTVFDPAGQGVFERSTHPGYGAVAALANCVTTNEVGALMPGFTADQPYYPATLHLMALVAQASTFPRCVPI</sequence>
<dbReference type="GO" id="GO:0008810">
    <property type="term" value="F:cellulase activity"/>
    <property type="evidence" value="ECO:0007669"/>
    <property type="project" value="UniProtKB-EC"/>
</dbReference>
<dbReference type="AlphaFoldDB" id="A0A975PAT7"/>
<geneLocation type="plasmid" evidence="9 10">
    <name>p3</name>
</geneLocation>
<name>A0A975PAT7_9RHOB</name>
<evidence type="ECO:0000256" key="4">
    <source>
        <dbReference type="ARBA" id="ARBA00022801"/>
    </source>
</evidence>
<keyword evidence="10" id="KW-1185">Reference proteome</keyword>
<gene>
    <name evidence="9" type="ORF">KM031_20250</name>
</gene>
<dbReference type="KEGG" id="gfu:KM031_20250"/>
<dbReference type="Pfam" id="PF01270">
    <property type="entry name" value="Glyco_hydro_8"/>
    <property type="match status" value="1"/>
</dbReference>
<keyword evidence="7" id="KW-0624">Polysaccharide degradation</keyword>
<evidence type="ECO:0000256" key="2">
    <source>
        <dbReference type="ARBA" id="ARBA00009209"/>
    </source>
</evidence>
<dbReference type="Proteomes" id="UP000679352">
    <property type="component" value="Plasmid p3"/>
</dbReference>
<organism evidence="9 10">
    <name type="scientific">Gemmobacter fulvus</name>
    <dbReference type="NCBI Taxonomy" id="2840474"/>
    <lineage>
        <taxon>Bacteria</taxon>
        <taxon>Pseudomonadati</taxon>
        <taxon>Pseudomonadota</taxon>
        <taxon>Alphaproteobacteria</taxon>
        <taxon>Rhodobacterales</taxon>
        <taxon>Paracoccaceae</taxon>
        <taxon>Gemmobacter</taxon>
    </lineage>
</organism>
<keyword evidence="7" id="KW-0119">Carbohydrate metabolism</keyword>
<proteinExistence type="inferred from homology"/>
<evidence type="ECO:0000256" key="3">
    <source>
        <dbReference type="ARBA" id="ARBA00012601"/>
    </source>
</evidence>
<evidence type="ECO:0000256" key="8">
    <source>
        <dbReference type="SAM" id="SignalP"/>
    </source>
</evidence>
<protein>
    <recommendedName>
        <fullName evidence="3">cellulase</fullName>
        <ecNumber evidence="3">3.2.1.4</ecNumber>
    </recommendedName>
</protein>
<feature type="chain" id="PRO_5036918157" description="cellulase" evidence="8">
    <location>
        <begin position="23"/>
        <end position="361"/>
    </location>
</feature>
<keyword evidence="9" id="KW-0614">Plasmid</keyword>
<evidence type="ECO:0000313" key="9">
    <source>
        <dbReference type="EMBL" id="QWK92920.1"/>
    </source>
</evidence>
<accession>A0A975PAT7</accession>
<reference evidence="9" key="1">
    <citation type="submission" date="2021-06" db="EMBL/GenBank/DDBJ databases">
        <authorList>
            <person name="Lee C.-S."/>
            <person name="Jin L."/>
        </authorList>
    </citation>
    <scope>NUCLEOTIDE SEQUENCE</scope>
    <source>
        <strain evidence="9">Con5</strain>
        <plasmid evidence="9">p3</plasmid>
    </source>
</reference>
<dbReference type="SUPFAM" id="SSF48208">
    <property type="entry name" value="Six-hairpin glycosidases"/>
    <property type="match status" value="1"/>
</dbReference>
<comment type="catalytic activity">
    <reaction evidence="1">
        <text>Endohydrolysis of (1-&gt;4)-beta-D-glucosidic linkages in cellulose, lichenin and cereal beta-D-glucans.</text>
        <dbReference type="EC" id="3.2.1.4"/>
    </reaction>
</comment>
<keyword evidence="8" id="KW-0732">Signal</keyword>
<dbReference type="EC" id="3.2.1.4" evidence="3"/>
<dbReference type="PRINTS" id="PR00735">
    <property type="entry name" value="GLHYDRLASE8"/>
</dbReference>
<keyword evidence="5" id="KW-0136">Cellulose degradation</keyword>
<dbReference type="EMBL" id="CP076364">
    <property type="protein sequence ID" value="QWK92920.1"/>
    <property type="molecule type" value="Genomic_DNA"/>
</dbReference>
<dbReference type="InterPro" id="IPR002037">
    <property type="entry name" value="Glyco_hydro_8"/>
</dbReference>
<evidence type="ECO:0000256" key="1">
    <source>
        <dbReference type="ARBA" id="ARBA00000966"/>
    </source>
</evidence>
<evidence type="ECO:0000256" key="5">
    <source>
        <dbReference type="ARBA" id="ARBA00023001"/>
    </source>
</evidence>
<dbReference type="InterPro" id="IPR012341">
    <property type="entry name" value="6hp_glycosidase-like_sf"/>
</dbReference>
<dbReference type="InterPro" id="IPR008928">
    <property type="entry name" value="6-hairpin_glycosidase_sf"/>
</dbReference>
<evidence type="ECO:0000256" key="6">
    <source>
        <dbReference type="ARBA" id="ARBA00023295"/>
    </source>
</evidence>
<keyword evidence="4 9" id="KW-0378">Hydrolase</keyword>
<comment type="similarity">
    <text evidence="2">Belongs to the glycosyl hydrolase 8 (cellulase D) family.</text>
</comment>
<evidence type="ECO:0000256" key="7">
    <source>
        <dbReference type="ARBA" id="ARBA00023326"/>
    </source>
</evidence>
<keyword evidence="6" id="KW-0326">Glycosidase</keyword>
<evidence type="ECO:0000313" key="10">
    <source>
        <dbReference type="Proteomes" id="UP000679352"/>
    </source>
</evidence>
<feature type="signal peptide" evidence="8">
    <location>
        <begin position="1"/>
        <end position="22"/>
    </location>
</feature>